<reference evidence="9" key="1">
    <citation type="submission" date="2011-05" db="EMBL/GenBank/DDBJ databases">
        <authorList>
            <person name="Richards S.R."/>
            <person name="Qu J."/>
            <person name="Jiang H."/>
            <person name="Jhangiani S.N."/>
            <person name="Agravi P."/>
            <person name="Goodspeed R."/>
            <person name="Gross S."/>
            <person name="Mandapat C."/>
            <person name="Jackson L."/>
            <person name="Mathew T."/>
            <person name="Pu L."/>
            <person name="Thornton R."/>
            <person name="Saada N."/>
            <person name="Wilczek-Boney K.B."/>
            <person name="Lee S."/>
            <person name="Kovar C."/>
            <person name="Wu Y."/>
            <person name="Scherer S.E."/>
            <person name="Worley K.C."/>
            <person name="Muzny D.M."/>
            <person name="Gibbs R."/>
        </authorList>
    </citation>
    <scope>NUCLEOTIDE SEQUENCE</scope>
    <source>
        <strain evidence="9">Brora</strain>
    </source>
</reference>
<feature type="region of interest" description="Disordered" evidence="7">
    <location>
        <begin position="224"/>
        <end position="243"/>
    </location>
</feature>
<keyword evidence="5 6" id="KW-0472">Membrane</keyword>
<comment type="subcellular location">
    <subcellularLocation>
        <location evidence="1">Membrane</location>
        <topology evidence="1">Multi-pass membrane protein</topology>
    </subcellularLocation>
</comment>
<dbReference type="PANTHER" id="PTHR11266:SF75">
    <property type="entry name" value="IP10007P-RELATED"/>
    <property type="match status" value="1"/>
</dbReference>
<feature type="transmembrane region" description="Helical" evidence="6">
    <location>
        <begin position="57"/>
        <end position="78"/>
    </location>
</feature>
<evidence type="ECO:0000256" key="4">
    <source>
        <dbReference type="ARBA" id="ARBA00022989"/>
    </source>
</evidence>
<keyword evidence="3 6" id="KW-0812">Transmembrane</keyword>
<keyword evidence="9" id="KW-1185">Reference proteome</keyword>
<dbReference type="GO" id="GO:0005739">
    <property type="term" value="C:mitochondrion"/>
    <property type="evidence" value="ECO:0007669"/>
    <property type="project" value="TreeGrafter"/>
</dbReference>
<organism evidence="8 9">
    <name type="scientific">Strigamia maritima</name>
    <name type="common">European centipede</name>
    <name type="synonym">Geophilus maritimus</name>
    <dbReference type="NCBI Taxonomy" id="126957"/>
    <lineage>
        <taxon>Eukaryota</taxon>
        <taxon>Metazoa</taxon>
        <taxon>Ecdysozoa</taxon>
        <taxon>Arthropoda</taxon>
        <taxon>Myriapoda</taxon>
        <taxon>Chilopoda</taxon>
        <taxon>Pleurostigmophora</taxon>
        <taxon>Geophilomorpha</taxon>
        <taxon>Linotaeniidae</taxon>
        <taxon>Strigamia</taxon>
    </lineage>
</organism>
<dbReference type="EnsemblMetazoa" id="SMAR015530-RA">
    <property type="protein sequence ID" value="SMAR015530-PA"/>
    <property type="gene ID" value="SMAR015530"/>
</dbReference>
<dbReference type="AlphaFoldDB" id="T1JNV1"/>
<dbReference type="PhylomeDB" id="T1JNV1"/>
<accession>T1JNV1</accession>
<dbReference type="STRING" id="126957.T1JNV1"/>
<comment type="similarity">
    <text evidence="2 6">Belongs to the peroxisomal membrane protein PXMP2/4 family.</text>
</comment>
<evidence type="ECO:0000256" key="3">
    <source>
        <dbReference type="ARBA" id="ARBA00022692"/>
    </source>
</evidence>
<name>T1JNV1_STRMM</name>
<dbReference type="HOGENOM" id="CLU_049109_4_2_1"/>
<reference evidence="8" key="2">
    <citation type="submission" date="2015-02" db="UniProtKB">
        <authorList>
            <consortium name="EnsemblMetazoa"/>
        </authorList>
    </citation>
    <scope>IDENTIFICATION</scope>
</reference>
<dbReference type="OMA" id="FMGITEC"/>
<dbReference type="PANTHER" id="PTHR11266">
    <property type="entry name" value="PEROXISOMAL MEMBRANE PROTEIN 2, PXMP2 MPV17"/>
    <property type="match status" value="1"/>
</dbReference>
<feature type="transmembrane region" description="Helical" evidence="6">
    <location>
        <begin position="195"/>
        <end position="214"/>
    </location>
</feature>
<evidence type="ECO:0000256" key="1">
    <source>
        <dbReference type="ARBA" id="ARBA00004141"/>
    </source>
</evidence>
<dbReference type="eggNOG" id="KOG1944">
    <property type="taxonomic scope" value="Eukaryota"/>
</dbReference>
<evidence type="ECO:0000256" key="2">
    <source>
        <dbReference type="ARBA" id="ARBA00006824"/>
    </source>
</evidence>
<dbReference type="GO" id="GO:0016020">
    <property type="term" value="C:membrane"/>
    <property type="evidence" value="ECO:0007669"/>
    <property type="project" value="UniProtKB-SubCell"/>
</dbReference>
<evidence type="ECO:0000256" key="7">
    <source>
        <dbReference type="SAM" id="MobiDB-lite"/>
    </source>
</evidence>
<dbReference type="EMBL" id="JH431738">
    <property type="status" value="NOT_ANNOTATED_CDS"/>
    <property type="molecule type" value="Genomic_DNA"/>
</dbReference>
<feature type="transmembrane region" description="Helical" evidence="6">
    <location>
        <begin position="90"/>
        <end position="110"/>
    </location>
</feature>
<dbReference type="Proteomes" id="UP000014500">
    <property type="component" value="Unassembled WGS sequence"/>
</dbReference>
<evidence type="ECO:0000256" key="6">
    <source>
        <dbReference type="RuleBase" id="RU363053"/>
    </source>
</evidence>
<evidence type="ECO:0000313" key="9">
    <source>
        <dbReference type="Proteomes" id="UP000014500"/>
    </source>
</evidence>
<dbReference type="InterPro" id="IPR007248">
    <property type="entry name" value="Mpv17_PMP22"/>
</dbReference>
<sequence length="243" mass="28271">MSGWQRFVSGLNVIIAKVKQQIKVGSNKLVDLAQRYELVDPPPKPVNKDALFYRYPVLRGMCTYAIIYPIASLMQQYAAGAEEINWVECFHFALFGGLWLAPTMYYWYLFAEWVYPGENMAATLKRAVLEQVVYSPFQIITFFYGMGFIQGQTVEEITHEVEDKFWPTYKVGWVYWPTIQVIDYFANRRKDSLPILAQLVPLIAPMAAFWWGYYLSQMKNETPPVCPRPQDLESEERLKRSTG</sequence>
<protein>
    <submittedName>
        <fullName evidence="8">Uncharacterized protein</fullName>
    </submittedName>
</protein>
<keyword evidence="4 6" id="KW-1133">Transmembrane helix</keyword>
<proteinExistence type="inferred from homology"/>
<evidence type="ECO:0000256" key="5">
    <source>
        <dbReference type="ARBA" id="ARBA00023136"/>
    </source>
</evidence>
<dbReference type="Pfam" id="PF04117">
    <property type="entry name" value="Mpv17_PMP22"/>
    <property type="match status" value="1"/>
</dbReference>
<evidence type="ECO:0000313" key="8">
    <source>
        <dbReference type="EnsemblMetazoa" id="SMAR015530-PA"/>
    </source>
</evidence>